<keyword evidence="5" id="KW-0945">Host-virus interaction</keyword>
<dbReference type="SUPFAM" id="SSF58069">
    <property type="entry name" value="Virus ectodomain"/>
    <property type="match status" value="1"/>
</dbReference>
<keyword evidence="12" id="KW-0325">Glycoprotein</keyword>
<dbReference type="Pfam" id="PF00429">
    <property type="entry name" value="TLV_coat"/>
    <property type="match status" value="1"/>
</dbReference>
<evidence type="ECO:0000256" key="11">
    <source>
        <dbReference type="ARBA" id="ARBA00023157"/>
    </source>
</evidence>
<name>A0A3B4YV02_SERLL</name>
<evidence type="ECO:0000256" key="4">
    <source>
        <dbReference type="ARBA" id="ARBA00022511"/>
    </source>
</evidence>
<proteinExistence type="predicted"/>
<keyword evidence="6 14" id="KW-0812">Transmembrane</keyword>
<dbReference type="Gene3D" id="1.10.287.210">
    <property type="match status" value="1"/>
</dbReference>
<evidence type="ECO:0000256" key="9">
    <source>
        <dbReference type="ARBA" id="ARBA00023136"/>
    </source>
</evidence>
<dbReference type="CDD" id="cd09951">
    <property type="entry name" value="HERV-Rb-like_HR1-HR2"/>
    <property type="match status" value="1"/>
</dbReference>
<keyword evidence="7" id="KW-1043">Host membrane</keyword>
<evidence type="ECO:0000256" key="8">
    <source>
        <dbReference type="ARBA" id="ARBA00022989"/>
    </source>
</evidence>
<dbReference type="STRING" id="1841481.ENSSLDP00000032041"/>
<dbReference type="AlphaFoldDB" id="A0A3B4YV02"/>
<protein>
    <recommendedName>
        <fullName evidence="17">Envelope glycoprotein</fullName>
    </recommendedName>
</protein>
<evidence type="ECO:0000256" key="2">
    <source>
        <dbReference type="ARBA" id="ARBA00004531"/>
    </source>
</evidence>
<reference evidence="15" key="1">
    <citation type="submission" date="2025-08" db="UniProtKB">
        <authorList>
            <consortium name="Ensembl"/>
        </authorList>
    </citation>
    <scope>IDENTIFICATION</scope>
</reference>
<dbReference type="GeneTree" id="ENSGT00530000064449"/>
<dbReference type="InterPro" id="IPR018154">
    <property type="entry name" value="TLV/ENV_coat_polyprotein"/>
</dbReference>
<evidence type="ECO:0000256" key="7">
    <source>
        <dbReference type="ARBA" id="ARBA00022870"/>
    </source>
</evidence>
<evidence type="ECO:0000256" key="10">
    <source>
        <dbReference type="ARBA" id="ARBA00023139"/>
    </source>
</evidence>
<evidence type="ECO:0000256" key="1">
    <source>
        <dbReference type="ARBA" id="ARBA00004402"/>
    </source>
</evidence>
<organism evidence="15 16">
    <name type="scientific">Seriola lalandi dorsalis</name>
    <dbReference type="NCBI Taxonomy" id="1841481"/>
    <lineage>
        <taxon>Eukaryota</taxon>
        <taxon>Metazoa</taxon>
        <taxon>Chordata</taxon>
        <taxon>Craniata</taxon>
        <taxon>Vertebrata</taxon>
        <taxon>Euteleostomi</taxon>
        <taxon>Actinopterygii</taxon>
        <taxon>Neopterygii</taxon>
        <taxon>Teleostei</taxon>
        <taxon>Neoteleostei</taxon>
        <taxon>Acanthomorphata</taxon>
        <taxon>Carangaria</taxon>
        <taxon>Carangiformes</taxon>
        <taxon>Carangidae</taxon>
        <taxon>Seriola</taxon>
    </lineage>
</organism>
<evidence type="ECO:0000313" key="16">
    <source>
        <dbReference type="Proteomes" id="UP000261360"/>
    </source>
</evidence>
<dbReference type="Ensembl" id="ENSSLDT00000032952.1">
    <property type="protein sequence ID" value="ENSSLDP00000032041.1"/>
    <property type="gene ID" value="ENSSLDG00000024600.1"/>
</dbReference>
<keyword evidence="13" id="KW-0449">Lipoprotein</keyword>
<evidence type="ECO:0008006" key="17">
    <source>
        <dbReference type="Google" id="ProtNLM"/>
    </source>
</evidence>
<reference evidence="15" key="2">
    <citation type="submission" date="2025-09" db="UniProtKB">
        <authorList>
            <consortium name="Ensembl"/>
        </authorList>
    </citation>
    <scope>IDENTIFICATION</scope>
</reference>
<sequence length="565" mass="63427">MLPIIWYELQVSKDQHPLNETETTTDRNPAEEEIKVGKRSLKTPLTLTFTEGQSSTVKFDLCSVIHCGQNQEAHRWSDKYICETYQTGFRIICSRSLEPFIKKVNKKQESVTIPSNQPNVSPTSIPEQLQKAPIVTYLNLTNATIMDKVAIETGFVDTNEWLRWLIYTAQNNKPNTTNCLACAAARPGLGTVPFPLNQNNDPDGFQCILRPFNSLNPLEDCTTLHYLFPPTAETRPPYFSPYAGNYTCIEQRGSAQDGPHPAPSWCNVTLSTNGTGIQGDWLKDQSTHRTDVWWFCGGKTLRSTLPYDCKGKCALIQLVMPFYVLPLTDTVASKGMFKSHRIKRTTNPLGSFDTHVYIDEIGVRGVPGEYKARNQVTAGFESLFFWWATINKNVDWINYIYYNQQRFVNYTRDGFKGIAEELEKTSLMAWQNRMALDMLLAEKGGVCKMFGDVCCIFIPNNTALDGSITRAIQGLTALSQELAEKAGVDNPFTRMMENWFGGWSGLISSFLVSIAVAAALLSVCGCCCIPCLRGLIQRLIDTAMTKTMTYQHIPTDTDEDDESIV</sequence>
<keyword evidence="11" id="KW-1015">Disulfide bond</keyword>
<keyword evidence="10" id="KW-0564">Palmitate</keyword>
<evidence type="ECO:0000256" key="5">
    <source>
        <dbReference type="ARBA" id="ARBA00022581"/>
    </source>
</evidence>
<evidence type="ECO:0000256" key="14">
    <source>
        <dbReference type="SAM" id="Phobius"/>
    </source>
</evidence>
<accession>A0A3B4YV02</accession>
<keyword evidence="16" id="KW-1185">Reference proteome</keyword>
<feature type="transmembrane region" description="Helical" evidence="14">
    <location>
        <begin position="499"/>
        <end position="532"/>
    </location>
</feature>
<evidence type="ECO:0000256" key="6">
    <source>
        <dbReference type="ARBA" id="ARBA00022692"/>
    </source>
</evidence>
<keyword evidence="4" id="KW-1032">Host cell membrane</keyword>
<dbReference type="PANTHER" id="PTHR10424:SF81">
    <property type="entry name" value="ERVV2 PROTEIN"/>
    <property type="match status" value="1"/>
</dbReference>
<evidence type="ECO:0000256" key="13">
    <source>
        <dbReference type="ARBA" id="ARBA00023288"/>
    </source>
</evidence>
<evidence type="ECO:0000313" key="15">
    <source>
        <dbReference type="Ensembl" id="ENSSLDP00000032041.1"/>
    </source>
</evidence>
<keyword evidence="8 14" id="KW-1133">Transmembrane helix</keyword>
<keyword evidence="9 14" id="KW-0472">Membrane</keyword>
<comment type="subcellular location">
    <subcellularLocation>
        <location evidence="1">Host cell membrane</location>
        <topology evidence="1">Single-pass type I membrane protein</topology>
    </subcellularLocation>
    <subcellularLocation>
        <location evidence="2">Host endomembrane system</location>
        <topology evidence="2">Peripheral membrane protein</topology>
    </subcellularLocation>
    <subcellularLocation>
        <location evidence="3">Virion membrane</location>
        <topology evidence="3">Single-pass type I membrane protein</topology>
    </subcellularLocation>
</comment>
<dbReference type="Proteomes" id="UP000261360">
    <property type="component" value="Unplaced"/>
</dbReference>
<dbReference type="PANTHER" id="PTHR10424">
    <property type="entry name" value="VIRAL ENVELOPE PROTEIN"/>
    <property type="match status" value="1"/>
</dbReference>
<evidence type="ECO:0000256" key="3">
    <source>
        <dbReference type="ARBA" id="ARBA00004563"/>
    </source>
</evidence>
<evidence type="ECO:0000256" key="12">
    <source>
        <dbReference type="ARBA" id="ARBA00023180"/>
    </source>
</evidence>